<proteinExistence type="predicted"/>
<comment type="caution">
    <text evidence="1">The sequence shown here is derived from an EMBL/GenBank/DDBJ whole genome shotgun (WGS) entry which is preliminary data.</text>
</comment>
<dbReference type="Proteomes" id="UP001281147">
    <property type="component" value="Unassembled WGS sequence"/>
</dbReference>
<dbReference type="EMBL" id="JAUTXU010000066">
    <property type="protein sequence ID" value="KAK3712931.1"/>
    <property type="molecule type" value="Genomic_DNA"/>
</dbReference>
<name>A0ACC3N9K0_9PEZI</name>
<gene>
    <name evidence="1" type="ORF">LTR37_008816</name>
</gene>
<protein>
    <submittedName>
        <fullName evidence="1">Uncharacterized protein</fullName>
    </submittedName>
</protein>
<evidence type="ECO:0000313" key="2">
    <source>
        <dbReference type="Proteomes" id="UP001281147"/>
    </source>
</evidence>
<keyword evidence="2" id="KW-1185">Reference proteome</keyword>
<evidence type="ECO:0000313" key="1">
    <source>
        <dbReference type="EMBL" id="KAK3712931.1"/>
    </source>
</evidence>
<accession>A0ACC3N9K0</accession>
<organism evidence="1 2">
    <name type="scientific">Vermiconidia calcicola</name>
    <dbReference type="NCBI Taxonomy" id="1690605"/>
    <lineage>
        <taxon>Eukaryota</taxon>
        <taxon>Fungi</taxon>
        <taxon>Dikarya</taxon>
        <taxon>Ascomycota</taxon>
        <taxon>Pezizomycotina</taxon>
        <taxon>Dothideomycetes</taxon>
        <taxon>Dothideomycetidae</taxon>
        <taxon>Mycosphaerellales</taxon>
        <taxon>Extremaceae</taxon>
        <taxon>Vermiconidia</taxon>
    </lineage>
</organism>
<sequence length="240" mass="25971">MSTAQEPARSDGTTVDADVILNRINVALARSQRLVNSWLPPKPEESDAREDSNDEDFRSMTETGGIGSRAAYDDDQGLPDSLTLPRRKIGPNDKLLEQILGKKAAQAKRKERDAGKGMSVSKHAAPKPIVGQPKDVQPKSAESDDEDEGGRAAAFRSRKPGKVTKEKDVPWTLSSGESVVVDAGPNAAHDHVQDRETTSAMASEPNDRPAKRKAGSYLDEVLAQNAKKKKKKKHKSVAVS</sequence>
<reference evidence="1" key="1">
    <citation type="submission" date="2023-07" db="EMBL/GenBank/DDBJ databases">
        <title>Black Yeasts Isolated from many extreme environments.</title>
        <authorList>
            <person name="Coleine C."/>
            <person name="Stajich J.E."/>
            <person name="Selbmann L."/>
        </authorList>
    </citation>
    <scope>NUCLEOTIDE SEQUENCE</scope>
    <source>
        <strain evidence="1">CCFEE 5714</strain>
    </source>
</reference>